<dbReference type="AlphaFoldDB" id="G7V6T3"/>
<dbReference type="HOGENOM" id="CLU_1433861_0_0_0"/>
<feature type="domain" description="Insertion element IS150 protein InsJ-like helix-turn-helix" evidence="1">
    <location>
        <begin position="15"/>
        <end position="66"/>
    </location>
</feature>
<evidence type="ECO:0000313" key="2">
    <source>
        <dbReference type="EMBL" id="AER66042.1"/>
    </source>
</evidence>
<dbReference type="Pfam" id="PF13518">
    <property type="entry name" value="HTH_28"/>
    <property type="match status" value="1"/>
</dbReference>
<evidence type="ECO:0000313" key="3">
    <source>
        <dbReference type="Proteomes" id="UP000005868"/>
    </source>
</evidence>
<organism evidence="2 3">
    <name type="scientific">Thermovirga lienii (strain ATCC BAA-1197 / DSM 17291 / Cas60314)</name>
    <dbReference type="NCBI Taxonomy" id="580340"/>
    <lineage>
        <taxon>Bacteria</taxon>
        <taxon>Thermotogati</taxon>
        <taxon>Synergistota</taxon>
        <taxon>Synergistia</taxon>
        <taxon>Synergistales</taxon>
        <taxon>Thermovirgaceae</taxon>
        <taxon>Thermovirga</taxon>
    </lineage>
</organism>
<name>G7V6T3_THELD</name>
<dbReference type="eggNOG" id="COG3415">
    <property type="taxonomic scope" value="Bacteria"/>
</dbReference>
<keyword evidence="3" id="KW-1185">Reference proteome</keyword>
<dbReference type="InterPro" id="IPR009057">
    <property type="entry name" value="Homeodomain-like_sf"/>
</dbReference>
<accession>G7V6T3</accession>
<protein>
    <recommendedName>
        <fullName evidence="1">Insertion element IS150 protein InsJ-like helix-turn-helix domain-containing protein</fullName>
    </recommendedName>
</protein>
<dbReference type="Proteomes" id="UP000005868">
    <property type="component" value="Chromosome"/>
</dbReference>
<dbReference type="STRING" id="580340.Tlie_0303"/>
<sequence length="189" mass="21015">MSRGDVYLSEKESRRVYVMERLLEGVVTVKDASCVLGLSERQIKRLKAGVKERGIAALAHGNRGRKPKHATPKEVKEAIVGFAVGKYSGASYQHMSELMKEHDGIFVSAKTVGRILKEASIPNKHTHKASRRFNSRFAVKAEDKEQASRASPGVDSLHKIICVKSYRKASKNFKNAHRAGLISINLNYI</sequence>
<dbReference type="InterPro" id="IPR055247">
    <property type="entry name" value="InsJ-like_HTH"/>
</dbReference>
<reference evidence="2 3" key="2">
    <citation type="journal article" date="2012" name="Stand. Genomic Sci.">
        <title>Genome sequence of the moderately thermophilic, amino-acid-degrading and sulfur-reducing bacterium Thermovirga lienii type strain (Cas60314(T)).</title>
        <authorList>
            <person name="Goker M."/>
            <person name="Saunders E."/>
            <person name="Lapidus A."/>
            <person name="Nolan M."/>
            <person name="Lucas S."/>
            <person name="Hammon N."/>
            <person name="Deshpande S."/>
            <person name="Cheng J.F."/>
            <person name="Han C."/>
            <person name="Tapia R."/>
            <person name="Goodwin L.A."/>
            <person name="Pitluck S."/>
            <person name="Liolios K."/>
            <person name="Mavromatis K."/>
            <person name="Pagani I."/>
            <person name="Ivanova N."/>
            <person name="Mikhailova N."/>
            <person name="Pati A."/>
            <person name="Chen A."/>
            <person name="Palaniappan K."/>
            <person name="Land M."/>
            <person name="Chang Y.J."/>
            <person name="Jeffries C.D."/>
            <person name="Brambilla E.M."/>
            <person name="Rohde M."/>
            <person name="Spring S."/>
            <person name="Detter J.C."/>
            <person name="Woyke T."/>
            <person name="Bristow J."/>
            <person name="Eisen J.A."/>
            <person name="Markowitz V."/>
            <person name="Hugenholtz P."/>
            <person name="Kyrpides N.C."/>
            <person name="Klenk H.P."/>
        </authorList>
    </citation>
    <scope>NUCLEOTIDE SEQUENCE [LARGE SCALE GENOMIC DNA]</scope>
    <source>
        <strain evidence="3">ATCC BAA-1197 / DSM 17291 / Cas60314</strain>
    </source>
</reference>
<dbReference type="SUPFAM" id="SSF46689">
    <property type="entry name" value="Homeodomain-like"/>
    <property type="match status" value="1"/>
</dbReference>
<gene>
    <name evidence="2" type="ordered locus">Tlie_0303</name>
</gene>
<reference evidence="3" key="1">
    <citation type="submission" date="2011-10" db="EMBL/GenBank/DDBJ databases">
        <title>The complete genome of chromosome of Thermovirga lienii DSM 17291.</title>
        <authorList>
            <consortium name="US DOE Joint Genome Institute (JGI-PGF)"/>
            <person name="Lucas S."/>
            <person name="Copeland A."/>
            <person name="Lapidus A."/>
            <person name="Glavina del Rio T."/>
            <person name="Dalin E."/>
            <person name="Tice H."/>
            <person name="Bruce D."/>
            <person name="Goodwin L."/>
            <person name="Pitluck S."/>
            <person name="Peters L."/>
            <person name="Mikhailova N."/>
            <person name="Saunders E."/>
            <person name="Kyrpides N."/>
            <person name="Mavromatis K."/>
            <person name="Ivanova N."/>
            <person name="Last F.I."/>
            <person name="Brettin T."/>
            <person name="Detter J.C."/>
            <person name="Han C."/>
            <person name="Larimer F."/>
            <person name="Land M."/>
            <person name="Hauser L."/>
            <person name="Markowitz V."/>
            <person name="Cheng J.-F."/>
            <person name="Hugenholtz P."/>
            <person name="Woyke T."/>
            <person name="Wu D."/>
            <person name="Spring S."/>
            <person name="Schroeder M."/>
            <person name="Brambilla E.-M."/>
            <person name="Klenk H.-P."/>
            <person name="Eisen J.A."/>
        </authorList>
    </citation>
    <scope>NUCLEOTIDE SEQUENCE [LARGE SCALE GENOMIC DNA]</scope>
    <source>
        <strain evidence="3">ATCC BAA-1197 / DSM 17291 / Cas60314</strain>
    </source>
</reference>
<proteinExistence type="predicted"/>
<dbReference type="EMBL" id="CP003096">
    <property type="protein sequence ID" value="AER66042.1"/>
    <property type="molecule type" value="Genomic_DNA"/>
</dbReference>
<dbReference type="KEGG" id="tli:Tlie_0303"/>
<evidence type="ECO:0000259" key="1">
    <source>
        <dbReference type="Pfam" id="PF13518"/>
    </source>
</evidence>